<dbReference type="PRINTS" id="PR00039">
    <property type="entry name" value="HTHLYSR"/>
</dbReference>
<dbReference type="SUPFAM" id="SSF46785">
    <property type="entry name" value="Winged helix' DNA-binding domain"/>
    <property type="match status" value="1"/>
</dbReference>
<dbReference type="InterPro" id="IPR005119">
    <property type="entry name" value="LysR_subst-bd"/>
</dbReference>
<dbReference type="Pfam" id="PF00126">
    <property type="entry name" value="HTH_1"/>
    <property type="match status" value="1"/>
</dbReference>
<keyword evidence="3" id="KW-0238">DNA-binding</keyword>
<dbReference type="Gene3D" id="1.10.10.10">
    <property type="entry name" value="Winged helix-like DNA-binding domain superfamily/Winged helix DNA-binding domain"/>
    <property type="match status" value="1"/>
</dbReference>
<dbReference type="PROSITE" id="PS50931">
    <property type="entry name" value="HTH_LYSR"/>
    <property type="match status" value="1"/>
</dbReference>
<dbReference type="Proteomes" id="UP001156682">
    <property type="component" value="Unassembled WGS sequence"/>
</dbReference>
<dbReference type="EMBL" id="BSOR01000019">
    <property type="protein sequence ID" value="GLR63810.1"/>
    <property type="molecule type" value="Genomic_DNA"/>
</dbReference>
<dbReference type="PANTHER" id="PTHR30537:SF5">
    <property type="entry name" value="HTH-TYPE TRANSCRIPTIONAL ACTIVATOR TTDR-RELATED"/>
    <property type="match status" value="1"/>
</dbReference>
<name>A0ABQ5ZXR9_9GAMM</name>
<dbReference type="InterPro" id="IPR036390">
    <property type="entry name" value="WH_DNA-bd_sf"/>
</dbReference>
<evidence type="ECO:0000256" key="4">
    <source>
        <dbReference type="ARBA" id="ARBA00023163"/>
    </source>
</evidence>
<protein>
    <submittedName>
        <fullName evidence="6">LysR family transcriptional regulator</fullName>
    </submittedName>
</protein>
<dbReference type="InterPro" id="IPR036388">
    <property type="entry name" value="WH-like_DNA-bd_sf"/>
</dbReference>
<accession>A0ABQ5ZXR9</accession>
<dbReference type="SUPFAM" id="SSF53850">
    <property type="entry name" value="Periplasmic binding protein-like II"/>
    <property type="match status" value="1"/>
</dbReference>
<evidence type="ECO:0000259" key="5">
    <source>
        <dbReference type="PROSITE" id="PS50931"/>
    </source>
</evidence>
<evidence type="ECO:0000256" key="3">
    <source>
        <dbReference type="ARBA" id="ARBA00023125"/>
    </source>
</evidence>
<keyword evidence="7" id="KW-1185">Reference proteome</keyword>
<reference evidence="7" key="1">
    <citation type="journal article" date="2019" name="Int. J. Syst. Evol. Microbiol.">
        <title>The Global Catalogue of Microorganisms (GCM) 10K type strain sequencing project: providing services to taxonomists for standard genome sequencing and annotation.</title>
        <authorList>
            <consortium name="The Broad Institute Genomics Platform"/>
            <consortium name="The Broad Institute Genome Sequencing Center for Infectious Disease"/>
            <person name="Wu L."/>
            <person name="Ma J."/>
        </authorList>
    </citation>
    <scope>NUCLEOTIDE SEQUENCE [LARGE SCALE GENOMIC DNA]</scope>
    <source>
        <strain evidence="7">NBRC 100033</strain>
    </source>
</reference>
<comment type="similarity">
    <text evidence="1">Belongs to the LysR transcriptional regulatory family.</text>
</comment>
<keyword evidence="4" id="KW-0804">Transcription</keyword>
<gene>
    <name evidence="6" type="ORF">GCM10007878_12460</name>
</gene>
<dbReference type="Gene3D" id="3.40.190.290">
    <property type="match status" value="1"/>
</dbReference>
<sequence length="308" mass="34139">MQPLPDFEAWAIFATIAREGSFAKAAKVLGVSQATVSKAITRLEERTKTTLFHRTSRGISLTESGYSALEGANDLLNRGKEVEADIKEQSENLRGLIRISSPMSFGQSNLAPLLPDFLEMHPDIEIDIQFNDQQVDLVTGRFDFSLRIANLADSSLLARRLCPIQILLVGSPAYFAKHGTPKHPSDLADHQALLYTYDNYGSNWRFTHTQEGEFSQTLPPSRLRANNGDALQPALKHGLGLALQPDFLVWEGLQSGELVQVMSDWKVPPLALYIVTPPGRLRPARVNALIEYLIKHLSSAPWNKLVAS</sequence>
<proteinExistence type="inferred from homology"/>
<dbReference type="CDD" id="cd08422">
    <property type="entry name" value="PBP2_CrgA_like"/>
    <property type="match status" value="1"/>
</dbReference>
<evidence type="ECO:0000256" key="2">
    <source>
        <dbReference type="ARBA" id="ARBA00023015"/>
    </source>
</evidence>
<feature type="domain" description="HTH lysR-type" evidence="5">
    <location>
        <begin position="5"/>
        <end position="62"/>
    </location>
</feature>
<dbReference type="InterPro" id="IPR058163">
    <property type="entry name" value="LysR-type_TF_proteobact-type"/>
</dbReference>
<dbReference type="RefSeq" id="WP_027851797.1">
    <property type="nucleotide sequence ID" value="NZ_BSOR01000019.1"/>
</dbReference>
<keyword evidence="2" id="KW-0805">Transcription regulation</keyword>
<dbReference type="PANTHER" id="PTHR30537">
    <property type="entry name" value="HTH-TYPE TRANSCRIPTIONAL REGULATOR"/>
    <property type="match status" value="1"/>
</dbReference>
<evidence type="ECO:0000256" key="1">
    <source>
        <dbReference type="ARBA" id="ARBA00009437"/>
    </source>
</evidence>
<dbReference type="InterPro" id="IPR000847">
    <property type="entry name" value="LysR_HTH_N"/>
</dbReference>
<comment type="caution">
    <text evidence="6">The sequence shown here is derived from an EMBL/GenBank/DDBJ whole genome shotgun (WGS) entry which is preliminary data.</text>
</comment>
<evidence type="ECO:0000313" key="7">
    <source>
        <dbReference type="Proteomes" id="UP001156682"/>
    </source>
</evidence>
<organism evidence="6 7">
    <name type="scientific">Marinospirillum insulare</name>
    <dbReference type="NCBI Taxonomy" id="217169"/>
    <lineage>
        <taxon>Bacteria</taxon>
        <taxon>Pseudomonadati</taxon>
        <taxon>Pseudomonadota</taxon>
        <taxon>Gammaproteobacteria</taxon>
        <taxon>Oceanospirillales</taxon>
        <taxon>Oceanospirillaceae</taxon>
        <taxon>Marinospirillum</taxon>
    </lineage>
</organism>
<evidence type="ECO:0000313" key="6">
    <source>
        <dbReference type="EMBL" id="GLR63810.1"/>
    </source>
</evidence>
<dbReference type="Pfam" id="PF03466">
    <property type="entry name" value="LysR_substrate"/>
    <property type="match status" value="1"/>
</dbReference>